<protein>
    <submittedName>
        <fullName evidence="2">Uncharacterized protein</fullName>
    </submittedName>
</protein>
<proteinExistence type="predicted"/>
<feature type="non-terminal residue" evidence="2">
    <location>
        <position position="1"/>
    </location>
</feature>
<organism evidence="2 3">
    <name type="scientific">Heterotrigona itama</name>
    <dbReference type="NCBI Taxonomy" id="395501"/>
    <lineage>
        <taxon>Eukaryota</taxon>
        <taxon>Metazoa</taxon>
        <taxon>Ecdysozoa</taxon>
        <taxon>Arthropoda</taxon>
        <taxon>Hexapoda</taxon>
        <taxon>Insecta</taxon>
        <taxon>Pterygota</taxon>
        <taxon>Neoptera</taxon>
        <taxon>Endopterygota</taxon>
        <taxon>Hymenoptera</taxon>
        <taxon>Apocrita</taxon>
        <taxon>Aculeata</taxon>
        <taxon>Apoidea</taxon>
        <taxon>Anthophila</taxon>
        <taxon>Apidae</taxon>
        <taxon>Heterotrigona</taxon>
    </lineage>
</organism>
<sequence length="73" mass="8332">NYKDLLEDKQTNSTNSGSRSMKLNLNYHHNFSVHSYLLKYFRACTSITNATLEIYLGGPSPHAPGRMENVHTF</sequence>
<gene>
    <name evidence="2" type="ORF">MHI_LOCUS301239</name>
</gene>
<feature type="region of interest" description="Disordered" evidence="1">
    <location>
        <begin position="1"/>
        <end position="20"/>
    </location>
</feature>
<evidence type="ECO:0000313" key="3">
    <source>
        <dbReference type="Proteomes" id="UP000752696"/>
    </source>
</evidence>
<feature type="compositionally biased region" description="Polar residues" evidence="1">
    <location>
        <begin position="11"/>
        <end position="20"/>
    </location>
</feature>
<dbReference type="Proteomes" id="UP000752696">
    <property type="component" value="Unassembled WGS sequence"/>
</dbReference>
<evidence type="ECO:0000256" key="1">
    <source>
        <dbReference type="SAM" id="MobiDB-lite"/>
    </source>
</evidence>
<evidence type="ECO:0000313" key="2">
    <source>
        <dbReference type="EMBL" id="CAD1472493.1"/>
    </source>
</evidence>
<dbReference type="AlphaFoldDB" id="A0A6V7H2Z0"/>
<dbReference type="EMBL" id="CAJDYZ010005436">
    <property type="protein sequence ID" value="CAD1472493.1"/>
    <property type="molecule type" value="Genomic_DNA"/>
</dbReference>
<name>A0A6V7H2Z0_9HYME</name>
<keyword evidence="3" id="KW-1185">Reference proteome</keyword>
<accession>A0A6V7H2Z0</accession>
<feature type="compositionally biased region" description="Basic and acidic residues" evidence="1">
    <location>
        <begin position="1"/>
        <end position="10"/>
    </location>
</feature>
<comment type="caution">
    <text evidence="2">The sequence shown here is derived from an EMBL/GenBank/DDBJ whole genome shotgun (WGS) entry which is preliminary data.</text>
</comment>
<reference evidence="2" key="1">
    <citation type="submission" date="2020-07" db="EMBL/GenBank/DDBJ databases">
        <authorList>
            <person name="Nazaruddin N."/>
        </authorList>
    </citation>
    <scope>NUCLEOTIDE SEQUENCE</scope>
</reference>